<dbReference type="Proteomes" id="UP000248616">
    <property type="component" value="Unassembled WGS sequence"/>
</dbReference>
<dbReference type="FunFam" id="1.10.10.10:FF:000001">
    <property type="entry name" value="LysR family transcriptional regulator"/>
    <property type="match status" value="1"/>
</dbReference>
<keyword evidence="3" id="KW-0238">DNA-binding</keyword>
<dbReference type="FunFam" id="3.40.190.290:FF:000012">
    <property type="entry name" value="Transcriptional regulator, LysR family"/>
    <property type="match status" value="1"/>
</dbReference>
<dbReference type="AlphaFoldDB" id="A0A2W7C8J3"/>
<dbReference type="GO" id="GO:0006351">
    <property type="term" value="P:DNA-templated transcription"/>
    <property type="evidence" value="ECO:0007669"/>
    <property type="project" value="TreeGrafter"/>
</dbReference>
<dbReference type="GO" id="GO:0043565">
    <property type="term" value="F:sequence-specific DNA binding"/>
    <property type="evidence" value="ECO:0007669"/>
    <property type="project" value="TreeGrafter"/>
</dbReference>
<evidence type="ECO:0000256" key="3">
    <source>
        <dbReference type="ARBA" id="ARBA00023125"/>
    </source>
</evidence>
<evidence type="ECO:0000259" key="5">
    <source>
        <dbReference type="PROSITE" id="PS50931"/>
    </source>
</evidence>
<dbReference type="OrthoDB" id="9813056at2"/>
<dbReference type="PROSITE" id="PS50931">
    <property type="entry name" value="HTH_LYSR"/>
    <property type="match status" value="1"/>
</dbReference>
<dbReference type="InterPro" id="IPR005119">
    <property type="entry name" value="LysR_subst-bd"/>
</dbReference>
<evidence type="ECO:0000256" key="4">
    <source>
        <dbReference type="ARBA" id="ARBA00023163"/>
    </source>
</evidence>
<sequence length="297" mass="32739">MSRDNLNELTAFLAVAREQSFTRAAAKLGVSQSALSHTVRALEERLGLRLLTRTTRSVSPTEAGERLLRTVGPRLDEIETELTALSALREKPAGTIRITAGEHAADAVLWPAIAGLLPDYPDIRIEIIVDYGLTDIVAERYDAGVRLGEQVARDMIAVRIGPDMRMAVVGAPAYFAARPKPRTPQDLTTHNCINLRLPTYGGLYAWEFEKADRELKVRVEGQLVFNTAALRLNAVLAGLALAYLPEDQVRVHLASGAVVRVLADWCPPFPGYHLYYPSRRQATPAFSLLVDALRYRG</sequence>
<keyword evidence="4" id="KW-0804">Transcription</keyword>
<dbReference type="Pfam" id="PF03466">
    <property type="entry name" value="LysR_substrate"/>
    <property type="match status" value="1"/>
</dbReference>
<dbReference type="Gene3D" id="1.10.10.10">
    <property type="entry name" value="Winged helix-like DNA-binding domain superfamily/Winged helix DNA-binding domain"/>
    <property type="match status" value="1"/>
</dbReference>
<evidence type="ECO:0000313" key="7">
    <source>
        <dbReference type="Proteomes" id="UP000248616"/>
    </source>
</evidence>
<dbReference type="InterPro" id="IPR058163">
    <property type="entry name" value="LysR-type_TF_proteobact-type"/>
</dbReference>
<comment type="similarity">
    <text evidence="1">Belongs to the LysR transcriptional regulatory family.</text>
</comment>
<feature type="domain" description="HTH lysR-type" evidence="5">
    <location>
        <begin position="4"/>
        <end position="61"/>
    </location>
</feature>
<evidence type="ECO:0000256" key="1">
    <source>
        <dbReference type="ARBA" id="ARBA00009437"/>
    </source>
</evidence>
<accession>A0A2W7C8J3</accession>
<protein>
    <submittedName>
        <fullName evidence="6">LysR family transcriptional regulator</fullName>
    </submittedName>
</protein>
<reference evidence="7" key="1">
    <citation type="submission" date="2017-03" db="EMBL/GenBank/DDBJ databases">
        <authorList>
            <person name="Safronova V.I."/>
            <person name="Sazanova A.L."/>
            <person name="Chirak E.R."/>
        </authorList>
    </citation>
    <scope>NUCLEOTIDE SEQUENCE [LARGE SCALE GENOMIC DNA]</scope>
    <source>
        <strain evidence="7">Ach-343</strain>
    </source>
</reference>
<dbReference type="SUPFAM" id="SSF46785">
    <property type="entry name" value="Winged helix' DNA-binding domain"/>
    <property type="match status" value="1"/>
</dbReference>
<dbReference type="Pfam" id="PF00126">
    <property type="entry name" value="HTH_1"/>
    <property type="match status" value="1"/>
</dbReference>
<dbReference type="GO" id="GO:0003700">
    <property type="term" value="F:DNA-binding transcription factor activity"/>
    <property type="evidence" value="ECO:0007669"/>
    <property type="project" value="InterPro"/>
</dbReference>
<gene>
    <name evidence="6" type="ORF">B5V02_05875</name>
</gene>
<keyword evidence="2" id="KW-0805">Transcription regulation</keyword>
<dbReference type="RefSeq" id="WP_111543242.1">
    <property type="nucleotide sequence ID" value="NZ_MZXV01000013.1"/>
</dbReference>
<evidence type="ECO:0000256" key="2">
    <source>
        <dbReference type="ARBA" id="ARBA00023015"/>
    </source>
</evidence>
<dbReference type="PANTHER" id="PTHR30537:SF1">
    <property type="entry name" value="HTH-TYPE TRANSCRIPTIONAL REGULATOR PGRR"/>
    <property type="match status" value="1"/>
</dbReference>
<dbReference type="PRINTS" id="PR00039">
    <property type="entry name" value="HTHLYSR"/>
</dbReference>
<dbReference type="EMBL" id="MZXV01000013">
    <property type="protein sequence ID" value="PZV39492.1"/>
    <property type="molecule type" value="Genomic_DNA"/>
</dbReference>
<name>A0A2W7C8J3_9HYPH</name>
<dbReference type="PANTHER" id="PTHR30537">
    <property type="entry name" value="HTH-TYPE TRANSCRIPTIONAL REGULATOR"/>
    <property type="match status" value="1"/>
</dbReference>
<keyword evidence="7" id="KW-1185">Reference proteome</keyword>
<dbReference type="InterPro" id="IPR036390">
    <property type="entry name" value="WH_DNA-bd_sf"/>
</dbReference>
<comment type="caution">
    <text evidence="6">The sequence shown here is derived from an EMBL/GenBank/DDBJ whole genome shotgun (WGS) entry which is preliminary data.</text>
</comment>
<evidence type="ECO:0000313" key="6">
    <source>
        <dbReference type="EMBL" id="PZV39492.1"/>
    </source>
</evidence>
<dbReference type="CDD" id="cd08474">
    <property type="entry name" value="PBP2_CrgA_like_5"/>
    <property type="match status" value="1"/>
</dbReference>
<proteinExistence type="inferred from homology"/>
<dbReference type="InterPro" id="IPR000847">
    <property type="entry name" value="LysR_HTH_N"/>
</dbReference>
<dbReference type="SUPFAM" id="SSF53850">
    <property type="entry name" value="Periplasmic binding protein-like II"/>
    <property type="match status" value="1"/>
</dbReference>
<organism evidence="6 7">
    <name type="scientific">Mesorhizobium kowhaii</name>
    <dbReference type="NCBI Taxonomy" id="1300272"/>
    <lineage>
        <taxon>Bacteria</taxon>
        <taxon>Pseudomonadati</taxon>
        <taxon>Pseudomonadota</taxon>
        <taxon>Alphaproteobacteria</taxon>
        <taxon>Hyphomicrobiales</taxon>
        <taxon>Phyllobacteriaceae</taxon>
        <taxon>Mesorhizobium</taxon>
    </lineage>
</organism>
<dbReference type="Gene3D" id="3.40.190.290">
    <property type="match status" value="1"/>
</dbReference>
<dbReference type="InterPro" id="IPR036388">
    <property type="entry name" value="WH-like_DNA-bd_sf"/>
</dbReference>